<dbReference type="Proteomes" id="UP001139488">
    <property type="component" value="Unassembled WGS sequence"/>
</dbReference>
<keyword evidence="3 6" id="KW-0812">Transmembrane</keyword>
<dbReference type="PANTHER" id="PTHR43478:SF1">
    <property type="entry name" value="NA+_H+ ANTIPORTER NHAC-LIKE C-TERMINAL DOMAIN-CONTAINING PROTEIN"/>
    <property type="match status" value="1"/>
</dbReference>
<organism evidence="8 9">
    <name type="scientific">Vibrio gelatinilyticus</name>
    <dbReference type="NCBI Taxonomy" id="2893468"/>
    <lineage>
        <taxon>Bacteria</taxon>
        <taxon>Pseudomonadati</taxon>
        <taxon>Pseudomonadota</taxon>
        <taxon>Gammaproteobacteria</taxon>
        <taxon>Vibrionales</taxon>
        <taxon>Vibrionaceae</taxon>
        <taxon>Vibrio</taxon>
    </lineage>
</organism>
<feature type="domain" description="Na+/H+ antiporter NhaC-like C-terminal" evidence="7">
    <location>
        <begin position="59"/>
        <end position="215"/>
    </location>
</feature>
<sequence length="491" mass="52457">MTMETQALETPRKSGNKHLFVTALVTTIFAVFFSLGLNHVEGEAYGWISLLPTALVLFFALSTHRTVEALVAGTIAGVLLLDPTQVIEKFIGISMDVMMDGTIAWIILVCALMGGLIAILEKGGSILSFSNMLVSKVKSRKQSMLMTFVLGLIIFIDDYLNAIAISSSMKKVTDGYQISREKLAYLVDSTAAPICILVPISTWAIFFSSLLEANGATEEGAGIEAYISAIPYMAYGWVTLAIVVLVALDKIPNLGAMKQAEERAQNGQVKPDGGQDIDFSGETPQKTSPTMGLINFLLPMVVLVAASWYYGIDLLAGVVVAIIFTICLYGVQRLVTMNELFDSVWDGVKVMLVPLATVVGGFMLKNVNDSLGLTEFVIESVAPYLSAQYFPALIFIITGGLVFASSSSWGTFAVAMPIILPLAEQLGVPLHLTIAAMLSASAAGSHSCFFSDSTVLSAQGSGCTAMQHAKTQFPYALIGIVATTIFFIVVG</sequence>
<dbReference type="Pfam" id="PF03553">
    <property type="entry name" value="Na_H_antiporter"/>
    <property type="match status" value="2"/>
</dbReference>
<evidence type="ECO:0000256" key="6">
    <source>
        <dbReference type="SAM" id="Phobius"/>
    </source>
</evidence>
<evidence type="ECO:0000256" key="5">
    <source>
        <dbReference type="ARBA" id="ARBA00023136"/>
    </source>
</evidence>
<name>A0A9X1WCD5_9VIBR</name>
<feature type="domain" description="Na+/H+ antiporter NhaC-like C-terminal" evidence="7">
    <location>
        <begin position="223"/>
        <end position="491"/>
    </location>
</feature>
<evidence type="ECO:0000256" key="4">
    <source>
        <dbReference type="ARBA" id="ARBA00022989"/>
    </source>
</evidence>
<feature type="transmembrane region" description="Helical" evidence="6">
    <location>
        <begin position="20"/>
        <end position="38"/>
    </location>
</feature>
<feature type="transmembrane region" description="Helical" evidence="6">
    <location>
        <begin position="143"/>
        <end position="162"/>
    </location>
</feature>
<keyword evidence="9" id="KW-1185">Reference proteome</keyword>
<accession>A0A9X1WCD5</accession>
<feature type="transmembrane region" description="Helical" evidence="6">
    <location>
        <begin position="183"/>
        <end position="206"/>
    </location>
</feature>
<protein>
    <submittedName>
        <fullName evidence="8">Sodium:proton antiporter</fullName>
    </submittedName>
</protein>
<feature type="transmembrane region" description="Helical" evidence="6">
    <location>
        <begin position="473"/>
        <end position="490"/>
    </location>
</feature>
<comment type="caution">
    <text evidence="8">The sequence shown here is derived from an EMBL/GenBank/DDBJ whole genome shotgun (WGS) entry which is preliminary data.</text>
</comment>
<evidence type="ECO:0000256" key="3">
    <source>
        <dbReference type="ARBA" id="ARBA00022692"/>
    </source>
</evidence>
<evidence type="ECO:0000259" key="7">
    <source>
        <dbReference type="Pfam" id="PF03553"/>
    </source>
</evidence>
<dbReference type="InterPro" id="IPR018461">
    <property type="entry name" value="Na/H_Antiport_NhaC-like_C"/>
</dbReference>
<feature type="transmembrane region" description="Helical" evidence="6">
    <location>
        <begin position="44"/>
        <end position="61"/>
    </location>
</feature>
<evidence type="ECO:0000313" key="9">
    <source>
        <dbReference type="Proteomes" id="UP001139488"/>
    </source>
</evidence>
<dbReference type="EMBL" id="JAJNNZ010000009">
    <property type="protein sequence ID" value="MCJ2377689.1"/>
    <property type="molecule type" value="Genomic_DNA"/>
</dbReference>
<feature type="transmembrane region" description="Helical" evidence="6">
    <location>
        <begin position="103"/>
        <end position="123"/>
    </location>
</feature>
<comment type="subcellular location">
    <subcellularLocation>
        <location evidence="1">Cell membrane</location>
        <topology evidence="1">Multi-pass membrane protein</topology>
    </subcellularLocation>
</comment>
<reference evidence="8" key="1">
    <citation type="submission" date="2021-11" db="EMBL/GenBank/DDBJ databases">
        <title>Vibrio ZSDE26 sp. nov. and Vibrio ZSDZ34 sp. nov., isolated from coastal seawater in Qingdao.</title>
        <authorList>
            <person name="Zhang P."/>
        </authorList>
    </citation>
    <scope>NUCLEOTIDE SEQUENCE</scope>
    <source>
        <strain evidence="8">ZSDZ34</strain>
    </source>
</reference>
<dbReference type="RefSeq" id="WP_244357917.1">
    <property type="nucleotide sequence ID" value="NZ_JAJNNZ010000009.1"/>
</dbReference>
<evidence type="ECO:0000313" key="8">
    <source>
        <dbReference type="EMBL" id="MCJ2377689.1"/>
    </source>
</evidence>
<keyword evidence="2" id="KW-1003">Cell membrane</keyword>
<evidence type="ECO:0000256" key="1">
    <source>
        <dbReference type="ARBA" id="ARBA00004651"/>
    </source>
</evidence>
<gene>
    <name evidence="8" type="ORF">LNL84_12710</name>
</gene>
<keyword evidence="4 6" id="KW-1133">Transmembrane helix</keyword>
<feature type="transmembrane region" description="Helical" evidence="6">
    <location>
        <begin position="316"/>
        <end position="335"/>
    </location>
</feature>
<proteinExistence type="predicted"/>
<dbReference type="GO" id="GO:0005886">
    <property type="term" value="C:plasma membrane"/>
    <property type="evidence" value="ECO:0007669"/>
    <property type="project" value="UniProtKB-SubCell"/>
</dbReference>
<dbReference type="PANTHER" id="PTHR43478">
    <property type="entry name" value="NA+/H+ ANTIPORTER-RELATED"/>
    <property type="match status" value="1"/>
</dbReference>
<evidence type="ECO:0000256" key="2">
    <source>
        <dbReference type="ARBA" id="ARBA00022475"/>
    </source>
</evidence>
<feature type="transmembrane region" description="Helical" evidence="6">
    <location>
        <begin position="293"/>
        <end position="310"/>
    </location>
</feature>
<feature type="transmembrane region" description="Helical" evidence="6">
    <location>
        <begin position="226"/>
        <end position="248"/>
    </location>
</feature>
<dbReference type="AlphaFoldDB" id="A0A9X1WCD5"/>
<feature type="transmembrane region" description="Helical" evidence="6">
    <location>
        <begin position="347"/>
        <end position="364"/>
    </location>
</feature>
<keyword evidence="5 6" id="KW-0472">Membrane</keyword>
<feature type="transmembrane region" description="Helical" evidence="6">
    <location>
        <begin position="384"/>
        <end position="404"/>
    </location>
</feature>